<evidence type="ECO:0000313" key="3">
    <source>
        <dbReference type="EMBL" id="KKL13802.1"/>
    </source>
</evidence>
<dbReference type="InterPro" id="IPR036291">
    <property type="entry name" value="NAD(P)-bd_dom_sf"/>
</dbReference>
<dbReference type="Gene3D" id="3.40.50.720">
    <property type="entry name" value="NAD(P)-binding Rossmann-like Domain"/>
    <property type="match status" value="1"/>
</dbReference>
<evidence type="ECO:0000256" key="1">
    <source>
        <dbReference type="ARBA" id="ARBA00006484"/>
    </source>
</evidence>
<reference evidence="3" key="1">
    <citation type="journal article" date="2015" name="Nature">
        <title>Complex archaea that bridge the gap between prokaryotes and eukaryotes.</title>
        <authorList>
            <person name="Spang A."/>
            <person name="Saw J.H."/>
            <person name="Jorgensen S.L."/>
            <person name="Zaremba-Niedzwiedzka K."/>
            <person name="Martijn J."/>
            <person name="Lind A.E."/>
            <person name="van Eijk R."/>
            <person name="Schleper C."/>
            <person name="Guy L."/>
            <person name="Ettema T.J."/>
        </authorList>
    </citation>
    <scope>NUCLEOTIDE SEQUENCE</scope>
</reference>
<comment type="similarity">
    <text evidence="1">Belongs to the short-chain dehydrogenases/reductases (SDR) family.</text>
</comment>
<evidence type="ECO:0000256" key="2">
    <source>
        <dbReference type="ARBA" id="ARBA00023002"/>
    </source>
</evidence>
<organism evidence="3">
    <name type="scientific">marine sediment metagenome</name>
    <dbReference type="NCBI Taxonomy" id="412755"/>
    <lineage>
        <taxon>unclassified sequences</taxon>
        <taxon>metagenomes</taxon>
        <taxon>ecological metagenomes</taxon>
    </lineage>
</organism>
<comment type="caution">
    <text evidence="3">The sequence shown here is derived from an EMBL/GenBank/DDBJ whole genome shotgun (WGS) entry which is preliminary data.</text>
</comment>
<dbReference type="AlphaFoldDB" id="A0A0F9BJ20"/>
<protein>
    <submittedName>
        <fullName evidence="3">Uncharacterized protein</fullName>
    </submittedName>
</protein>
<dbReference type="PANTHER" id="PTHR42760">
    <property type="entry name" value="SHORT-CHAIN DEHYDROGENASES/REDUCTASES FAMILY MEMBER"/>
    <property type="match status" value="1"/>
</dbReference>
<accession>A0A0F9BJ20</accession>
<gene>
    <name evidence="3" type="ORF">LCGC14_2522120</name>
</gene>
<dbReference type="InterPro" id="IPR002347">
    <property type="entry name" value="SDR_fam"/>
</dbReference>
<dbReference type="CDD" id="cd05233">
    <property type="entry name" value="SDR_c"/>
    <property type="match status" value="1"/>
</dbReference>
<proteinExistence type="inferred from homology"/>
<dbReference type="Pfam" id="PF13561">
    <property type="entry name" value="adh_short_C2"/>
    <property type="match status" value="1"/>
</dbReference>
<sequence>MGKSKKRSVQRAASNEDLTNRVALITGSTSEGMGRSTALLLAQRGADIVLNYGTNPRGPDSLRSYALERAATTDGQAEEAARKVEAAIRDMGRRVILVKADTKDESQVADMVAQAEEELGKVDILVNNAMGQWVMRDYTKIPHEHWKEVLAAGIDGPFLMMKHTVPGMRKRKWGRVIHLGLSGVMRIDNMGGAHDYCLAKAARNWMTTSFGWQEHKHGITVNCIEPWMTDRMTLAGALKAAKGGTSWHKRTSACAHDAAETIAFLCSEAGRFVTGSIIRLV</sequence>
<dbReference type="GO" id="GO:0016616">
    <property type="term" value="F:oxidoreductase activity, acting on the CH-OH group of donors, NAD or NADP as acceptor"/>
    <property type="evidence" value="ECO:0007669"/>
    <property type="project" value="TreeGrafter"/>
</dbReference>
<dbReference type="SUPFAM" id="SSF51735">
    <property type="entry name" value="NAD(P)-binding Rossmann-fold domains"/>
    <property type="match status" value="1"/>
</dbReference>
<name>A0A0F9BJ20_9ZZZZ</name>
<dbReference type="EMBL" id="LAZR01040713">
    <property type="protein sequence ID" value="KKL13802.1"/>
    <property type="molecule type" value="Genomic_DNA"/>
</dbReference>
<dbReference type="PANTHER" id="PTHR42760:SF133">
    <property type="entry name" value="3-OXOACYL-[ACYL-CARRIER-PROTEIN] REDUCTASE"/>
    <property type="match status" value="1"/>
</dbReference>
<keyword evidence="2" id="KW-0560">Oxidoreductase</keyword>